<dbReference type="PROSITE" id="PS51257">
    <property type="entry name" value="PROKAR_LIPOPROTEIN"/>
    <property type="match status" value="1"/>
</dbReference>
<dbReference type="OrthoDB" id="5792777at2"/>
<dbReference type="InterPro" id="IPR036188">
    <property type="entry name" value="FAD/NAD-bd_sf"/>
</dbReference>
<accession>A0A191UII6</accession>
<feature type="domain" description="Amine oxidase" evidence="1">
    <location>
        <begin position="99"/>
        <end position="328"/>
    </location>
</feature>
<dbReference type="Gene3D" id="3.90.660.10">
    <property type="match status" value="1"/>
</dbReference>
<dbReference type="Pfam" id="PF01593">
    <property type="entry name" value="Amino_oxidase"/>
    <property type="match status" value="1"/>
</dbReference>
<name>A0A191UII6_9BURK</name>
<dbReference type="PRINTS" id="PR00419">
    <property type="entry name" value="ADXRDTASE"/>
</dbReference>
<dbReference type="STRING" id="1743168.A8O14_09310"/>
<evidence type="ECO:0000313" key="3">
    <source>
        <dbReference type="Proteomes" id="UP000078463"/>
    </source>
</evidence>
<dbReference type="PANTHER" id="PTHR16128">
    <property type="entry name" value="FAD/NAD(P)-BINDING OXIDOREDUCTASE FAMILY PROTEIN"/>
    <property type="match status" value="1"/>
</dbReference>
<protein>
    <submittedName>
        <fullName evidence="2">TetR family transcriptional regulator</fullName>
    </submittedName>
</protein>
<reference evidence="3" key="1">
    <citation type="submission" date="2016-05" db="EMBL/GenBank/DDBJ databases">
        <title>Polynucleobacter sp. QLW-P1FAT50C-4 genome.</title>
        <authorList>
            <person name="Hahn M.W."/>
        </authorList>
    </citation>
    <scope>NUCLEOTIDE SEQUENCE [LARGE SCALE GENOMIC DNA]</scope>
    <source>
        <strain evidence="3">QLW-P1FAT50C-4</strain>
    </source>
</reference>
<dbReference type="KEGG" id="pwu:A8O14_09310"/>
<proteinExistence type="predicted"/>
<dbReference type="AlphaFoldDB" id="A0A191UII6"/>
<gene>
    <name evidence="2" type="ORF">A8O14_09310</name>
</gene>
<dbReference type="RefSeq" id="WP_068949796.1">
    <property type="nucleotide sequence ID" value="NZ_CP015922.1"/>
</dbReference>
<keyword evidence="3" id="KW-1185">Reference proteome</keyword>
<sequence length="331" mass="37192">MNQDQRKTISVAIIGAGIAGLSCATRLKALGFTVQIYEKSRGVSGRMSTRKADDWSADHGAQYFTARDSLFIEEVNQWVDTDAAAIWNPRLRVYEAKQWRESVSSEHRYVGTPAMNSVGKHLARNLPIEFNQTIDRIAYNNSKWLLHSLEAGDIEQQFDWLVIALPAPQAQALAKSSDKSIEEIAADANMLGCWTVIANFAEKSDVPFDAAFINDEIISWISRNNSKPNRTGMETWTIHANPQWSQEWIELEKDEAAKRILNCAKTLGLDCDQAIITIHRWRYASGHINCIPGFRFREDLKIGFCGDWLHGGRVEGAWLSGHKLASQIANS</sequence>
<dbReference type="EMBL" id="CP015922">
    <property type="protein sequence ID" value="ANJ00805.1"/>
    <property type="molecule type" value="Genomic_DNA"/>
</dbReference>
<dbReference type="GO" id="GO:0016491">
    <property type="term" value="F:oxidoreductase activity"/>
    <property type="evidence" value="ECO:0007669"/>
    <property type="project" value="InterPro"/>
</dbReference>
<dbReference type="SUPFAM" id="SSF51905">
    <property type="entry name" value="FAD/NAD(P)-binding domain"/>
    <property type="match status" value="1"/>
</dbReference>
<dbReference type="InterPro" id="IPR002937">
    <property type="entry name" value="Amino_oxidase"/>
</dbReference>
<organism evidence="2 3">
    <name type="scientific">Polynucleobacter wuianus</name>
    <dbReference type="NCBI Taxonomy" id="1743168"/>
    <lineage>
        <taxon>Bacteria</taxon>
        <taxon>Pseudomonadati</taxon>
        <taxon>Pseudomonadota</taxon>
        <taxon>Betaproteobacteria</taxon>
        <taxon>Burkholderiales</taxon>
        <taxon>Burkholderiaceae</taxon>
        <taxon>Polynucleobacter</taxon>
    </lineage>
</organism>
<dbReference type="Proteomes" id="UP000078463">
    <property type="component" value="Chromosome"/>
</dbReference>
<dbReference type="Gene3D" id="3.50.50.60">
    <property type="entry name" value="FAD/NAD(P)-binding domain"/>
    <property type="match status" value="1"/>
</dbReference>
<dbReference type="Pfam" id="PF13450">
    <property type="entry name" value="NAD_binding_8"/>
    <property type="match status" value="1"/>
</dbReference>
<evidence type="ECO:0000259" key="1">
    <source>
        <dbReference type="Pfam" id="PF01593"/>
    </source>
</evidence>
<dbReference type="PANTHER" id="PTHR16128:SF5">
    <property type="entry name" value="FAD_NAD(P)-BINDING OXIDOREDUCTASE FAMILY PROTEIN"/>
    <property type="match status" value="1"/>
</dbReference>
<evidence type="ECO:0000313" key="2">
    <source>
        <dbReference type="EMBL" id="ANJ00805.1"/>
    </source>
</evidence>